<evidence type="ECO:0000313" key="6">
    <source>
        <dbReference type="EMBL" id="GKV52800.1"/>
    </source>
</evidence>
<keyword evidence="4" id="KW-0804">Transcription</keyword>
<keyword evidence="5" id="KW-0539">Nucleus</keyword>
<keyword evidence="3" id="KW-0238">DNA-binding</keyword>
<evidence type="ECO:0000256" key="3">
    <source>
        <dbReference type="ARBA" id="ARBA00023125"/>
    </source>
</evidence>
<accession>A0AAV5MS61</accession>
<dbReference type="Gene3D" id="2.40.330.10">
    <property type="entry name" value="DNA-binding pseudobarrel domain"/>
    <property type="match status" value="1"/>
</dbReference>
<sequence length="141" mass="16790">LGYFNRLREMSLESQKTQLFCKPLSRTDINVRLSVPMESLDAFEFAEGEFKVDFKAIDIEEKPWRFCLSKRENDVHPKPVLSAGWLAYVQKKRLQKDDKLLLHVERKEEEEKRYRIQVLRKAFKLCGSDIWVDVENLKKDV</sequence>
<dbReference type="EMBL" id="BPVZ01000870">
    <property type="protein sequence ID" value="GKV52800.1"/>
    <property type="molecule type" value="Genomic_DNA"/>
</dbReference>
<keyword evidence="7" id="KW-1185">Reference proteome</keyword>
<gene>
    <name evidence="6" type="ORF">SLEP1_g59363</name>
</gene>
<protein>
    <recommendedName>
        <fullName evidence="8">TF-B3 domain-containing protein</fullName>
    </recommendedName>
</protein>
<dbReference type="Proteomes" id="UP001054252">
    <property type="component" value="Unassembled WGS sequence"/>
</dbReference>
<comment type="subcellular location">
    <subcellularLocation>
        <location evidence="1">Nucleus</location>
    </subcellularLocation>
</comment>
<evidence type="ECO:0000256" key="5">
    <source>
        <dbReference type="ARBA" id="ARBA00023242"/>
    </source>
</evidence>
<evidence type="ECO:0000256" key="2">
    <source>
        <dbReference type="ARBA" id="ARBA00023015"/>
    </source>
</evidence>
<evidence type="ECO:0000313" key="7">
    <source>
        <dbReference type="Proteomes" id="UP001054252"/>
    </source>
</evidence>
<comment type="caution">
    <text evidence="6">The sequence shown here is derived from an EMBL/GenBank/DDBJ whole genome shotgun (WGS) entry which is preliminary data.</text>
</comment>
<dbReference type="InterPro" id="IPR003340">
    <property type="entry name" value="B3_DNA-bd"/>
</dbReference>
<dbReference type="GO" id="GO:0003677">
    <property type="term" value="F:DNA binding"/>
    <property type="evidence" value="ECO:0007669"/>
    <property type="project" value="UniProtKB-KW"/>
</dbReference>
<organism evidence="6 7">
    <name type="scientific">Rubroshorea leprosula</name>
    <dbReference type="NCBI Taxonomy" id="152421"/>
    <lineage>
        <taxon>Eukaryota</taxon>
        <taxon>Viridiplantae</taxon>
        <taxon>Streptophyta</taxon>
        <taxon>Embryophyta</taxon>
        <taxon>Tracheophyta</taxon>
        <taxon>Spermatophyta</taxon>
        <taxon>Magnoliopsida</taxon>
        <taxon>eudicotyledons</taxon>
        <taxon>Gunneridae</taxon>
        <taxon>Pentapetalae</taxon>
        <taxon>rosids</taxon>
        <taxon>malvids</taxon>
        <taxon>Malvales</taxon>
        <taxon>Dipterocarpaceae</taxon>
        <taxon>Rubroshorea</taxon>
    </lineage>
</organism>
<dbReference type="CDD" id="cd10017">
    <property type="entry name" value="B3_DNA"/>
    <property type="match status" value="1"/>
</dbReference>
<proteinExistence type="predicted"/>
<dbReference type="SUPFAM" id="SSF101936">
    <property type="entry name" value="DNA-binding pseudobarrel domain"/>
    <property type="match status" value="1"/>
</dbReference>
<feature type="non-terminal residue" evidence="6">
    <location>
        <position position="1"/>
    </location>
</feature>
<keyword evidence="2" id="KW-0805">Transcription regulation</keyword>
<dbReference type="AlphaFoldDB" id="A0AAV5MS61"/>
<reference evidence="6 7" key="1">
    <citation type="journal article" date="2021" name="Commun. Biol.">
        <title>The genome of Shorea leprosula (Dipterocarpaceae) highlights the ecological relevance of drought in aseasonal tropical rainforests.</title>
        <authorList>
            <person name="Ng K.K.S."/>
            <person name="Kobayashi M.J."/>
            <person name="Fawcett J.A."/>
            <person name="Hatakeyama M."/>
            <person name="Paape T."/>
            <person name="Ng C.H."/>
            <person name="Ang C.C."/>
            <person name="Tnah L.H."/>
            <person name="Lee C.T."/>
            <person name="Nishiyama T."/>
            <person name="Sese J."/>
            <person name="O'Brien M.J."/>
            <person name="Copetti D."/>
            <person name="Mohd Noor M.I."/>
            <person name="Ong R.C."/>
            <person name="Putra M."/>
            <person name="Sireger I.Z."/>
            <person name="Indrioko S."/>
            <person name="Kosugi Y."/>
            <person name="Izuno A."/>
            <person name="Isagi Y."/>
            <person name="Lee S.L."/>
            <person name="Shimizu K.K."/>
        </authorList>
    </citation>
    <scope>NUCLEOTIDE SEQUENCE [LARGE SCALE GENOMIC DNA]</scope>
    <source>
        <strain evidence="6">214</strain>
    </source>
</reference>
<evidence type="ECO:0000256" key="1">
    <source>
        <dbReference type="ARBA" id="ARBA00004123"/>
    </source>
</evidence>
<name>A0AAV5MS61_9ROSI</name>
<dbReference type="GO" id="GO:0005634">
    <property type="term" value="C:nucleus"/>
    <property type="evidence" value="ECO:0007669"/>
    <property type="project" value="UniProtKB-SubCell"/>
</dbReference>
<evidence type="ECO:0008006" key="8">
    <source>
        <dbReference type="Google" id="ProtNLM"/>
    </source>
</evidence>
<dbReference type="InterPro" id="IPR015300">
    <property type="entry name" value="DNA-bd_pseudobarrel_sf"/>
</dbReference>
<evidence type="ECO:0000256" key="4">
    <source>
        <dbReference type="ARBA" id="ARBA00023163"/>
    </source>
</evidence>